<proteinExistence type="predicted"/>
<evidence type="ECO:0000313" key="3">
    <source>
        <dbReference type="Proteomes" id="UP000186132"/>
    </source>
</evidence>
<dbReference type="STRING" id="1206085.SAMN05443575_0519"/>
<accession>A0A1M5DB54</accession>
<sequence length="332" mass="33869">MTERPWAPGAATGVGSLPGTDPRDAAALVLGELPGLPHLVELPARGPGAGMIGRAAALLVELPVEIVPTGWRLAAHPGRDLSAARDLLARDLDALEEAADGWQGPLKLQVTGPWTLAAALELPNGNRAVGDHGAVRDLTASLAEGVRGHLADVVGRVPGARPVLQLDEPGLPAVLAGRVPTPSGYGTVRSVAAPVAEQALRDVLAVAPPGARVVHCCAPDVPFALFAAAGADAVAVDADLLRTSHYDLLGDLVDAGVSLWLGVVASTGERGFEDARAAVRSLWRDLGFAPRELAASVVPTPACGLAGVTAAAARRALRTVRDVGRSLLDDQG</sequence>
<dbReference type="Pfam" id="PF01717">
    <property type="entry name" value="Meth_synt_2"/>
    <property type="match status" value="1"/>
</dbReference>
<keyword evidence="3" id="KW-1185">Reference proteome</keyword>
<reference evidence="3" key="1">
    <citation type="submission" date="2016-11" db="EMBL/GenBank/DDBJ databases">
        <authorList>
            <person name="Varghese N."/>
            <person name="Submissions S."/>
        </authorList>
    </citation>
    <scope>NUCLEOTIDE SEQUENCE [LARGE SCALE GENOMIC DNA]</scope>
    <source>
        <strain evidence="3">DSM 45627</strain>
    </source>
</reference>
<dbReference type="AlphaFoldDB" id="A0A1M5DB54"/>
<dbReference type="InterPro" id="IPR002629">
    <property type="entry name" value="Met_Synth_C/arc"/>
</dbReference>
<name>A0A1M5DB54_9ACTN</name>
<dbReference type="GO" id="GO:0008270">
    <property type="term" value="F:zinc ion binding"/>
    <property type="evidence" value="ECO:0007669"/>
    <property type="project" value="InterPro"/>
</dbReference>
<dbReference type="OrthoDB" id="5242426at2"/>
<evidence type="ECO:0000259" key="1">
    <source>
        <dbReference type="Pfam" id="PF01717"/>
    </source>
</evidence>
<dbReference type="Proteomes" id="UP000186132">
    <property type="component" value="Unassembled WGS sequence"/>
</dbReference>
<protein>
    <submittedName>
        <fullName evidence="2">Cobalamin-independent synthase, Catalytic domain</fullName>
    </submittedName>
</protein>
<dbReference type="InterPro" id="IPR038071">
    <property type="entry name" value="UROD/MetE-like_sf"/>
</dbReference>
<organism evidence="2 3">
    <name type="scientific">Jatrophihabitans endophyticus</name>
    <dbReference type="NCBI Taxonomy" id="1206085"/>
    <lineage>
        <taxon>Bacteria</taxon>
        <taxon>Bacillati</taxon>
        <taxon>Actinomycetota</taxon>
        <taxon>Actinomycetes</taxon>
        <taxon>Jatrophihabitantales</taxon>
        <taxon>Jatrophihabitantaceae</taxon>
        <taxon>Jatrophihabitans</taxon>
    </lineage>
</organism>
<dbReference type="EMBL" id="FQVU01000001">
    <property type="protein sequence ID" value="SHF64227.1"/>
    <property type="molecule type" value="Genomic_DNA"/>
</dbReference>
<evidence type="ECO:0000313" key="2">
    <source>
        <dbReference type="EMBL" id="SHF64227.1"/>
    </source>
</evidence>
<dbReference type="GO" id="GO:0003871">
    <property type="term" value="F:5-methyltetrahydropteroyltriglutamate-homocysteine S-methyltransferase activity"/>
    <property type="evidence" value="ECO:0007669"/>
    <property type="project" value="InterPro"/>
</dbReference>
<dbReference type="SUPFAM" id="SSF51726">
    <property type="entry name" value="UROD/MetE-like"/>
    <property type="match status" value="1"/>
</dbReference>
<feature type="domain" description="Cobalamin-independent methionine synthase MetE C-terminal/archaeal" evidence="1">
    <location>
        <begin position="11"/>
        <end position="324"/>
    </location>
</feature>
<gene>
    <name evidence="2" type="ORF">SAMN05443575_0519</name>
</gene>
<dbReference type="RefSeq" id="WP_073385505.1">
    <property type="nucleotide sequence ID" value="NZ_FQVU01000001.1"/>
</dbReference>
<dbReference type="Gene3D" id="3.20.20.210">
    <property type="match status" value="1"/>
</dbReference>
<dbReference type="GO" id="GO:0009086">
    <property type="term" value="P:methionine biosynthetic process"/>
    <property type="evidence" value="ECO:0007669"/>
    <property type="project" value="InterPro"/>
</dbReference>